<sequence>IFTMTTPTHMKATILSKIGGPEGFEFSDDVPVPELKDGFVIVRNTFASIKFADVYFRTGIYPSSQGSNVILGQEASGFVEAAPEGNPFGIQKGDRVVWIFQGGYAQYTAVPITQVIKVPSGIADEDAAGVFLAGMTALALINEGFKVKAGDSVLVHAAAGGVGLLLCQALRERGAVVIGTAGGREKCDLALKYGASHMIDYRMEVDWAQKVRELTNGEGVDVVYDGVGKDTWEGSLAAVKTFGKVVFIGSASGPVPPFSLDRLTTKNISVMRPTLRNYIATRERLERYGNEALDMVRTGKWNVQKHGHYYSLEEVEQAHKDLETRVTTGKVLIRL</sequence>
<feature type="domain" description="Enoyl reductase (ER)" evidence="5">
    <location>
        <begin position="19"/>
        <end position="333"/>
    </location>
</feature>
<evidence type="ECO:0000256" key="3">
    <source>
        <dbReference type="ARBA" id="ARBA00043088"/>
    </source>
</evidence>
<dbReference type="SUPFAM" id="SSF50129">
    <property type="entry name" value="GroES-like"/>
    <property type="match status" value="1"/>
</dbReference>
<dbReference type="PANTHER" id="PTHR48106">
    <property type="entry name" value="QUINONE OXIDOREDUCTASE PIG3-RELATED"/>
    <property type="match status" value="1"/>
</dbReference>
<dbReference type="PANTHER" id="PTHR48106:SF13">
    <property type="entry name" value="QUINONE OXIDOREDUCTASE-RELATED"/>
    <property type="match status" value="1"/>
</dbReference>
<dbReference type="InterPro" id="IPR002364">
    <property type="entry name" value="Quin_OxRdtase/zeta-crystal_CS"/>
</dbReference>
<dbReference type="InterPro" id="IPR013149">
    <property type="entry name" value="ADH-like_C"/>
</dbReference>
<dbReference type="GeneID" id="81460429"/>
<dbReference type="InterPro" id="IPR036291">
    <property type="entry name" value="NAD(P)-bd_dom_sf"/>
</dbReference>
<evidence type="ECO:0000313" key="6">
    <source>
        <dbReference type="EMBL" id="KAJ5385605.1"/>
    </source>
</evidence>
<dbReference type="EMBL" id="JAPZBT010000001">
    <property type="protein sequence ID" value="KAJ5385605.1"/>
    <property type="molecule type" value="Genomic_DNA"/>
</dbReference>
<reference evidence="6" key="1">
    <citation type="submission" date="2022-12" db="EMBL/GenBank/DDBJ databases">
        <authorList>
            <person name="Petersen C."/>
        </authorList>
    </citation>
    <scope>NUCLEOTIDE SEQUENCE</scope>
    <source>
        <strain evidence="6">IBT 3081</strain>
    </source>
</reference>
<name>A0A9W9VM18_9EURO</name>
<dbReference type="Pfam" id="PF00107">
    <property type="entry name" value="ADH_zinc_N"/>
    <property type="match status" value="1"/>
</dbReference>
<dbReference type="InterPro" id="IPR047618">
    <property type="entry name" value="QOR-like"/>
</dbReference>
<dbReference type="InterPro" id="IPR020843">
    <property type="entry name" value="ER"/>
</dbReference>
<keyword evidence="2" id="KW-0560">Oxidoreductase</keyword>
<dbReference type="PROSITE" id="PS01162">
    <property type="entry name" value="QOR_ZETA_CRYSTAL"/>
    <property type="match status" value="1"/>
</dbReference>
<evidence type="ECO:0000256" key="1">
    <source>
        <dbReference type="ARBA" id="ARBA00022857"/>
    </source>
</evidence>
<dbReference type="OrthoDB" id="203908at2759"/>
<dbReference type="GO" id="GO:0005829">
    <property type="term" value="C:cytosol"/>
    <property type="evidence" value="ECO:0007669"/>
    <property type="project" value="TreeGrafter"/>
</dbReference>
<dbReference type="FunFam" id="3.40.50.720:FF:000053">
    <property type="entry name" value="Quinone oxidoreductase 1"/>
    <property type="match status" value="1"/>
</dbReference>
<dbReference type="Gene3D" id="3.40.50.720">
    <property type="entry name" value="NAD(P)-binding Rossmann-like Domain"/>
    <property type="match status" value="1"/>
</dbReference>
<dbReference type="Gene3D" id="3.90.180.10">
    <property type="entry name" value="Medium-chain alcohol dehydrogenases, catalytic domain"/>
    <property type="match status" value="1"/>
</dbReference>
<dbReference type="InterPro" id="IPR011032">
    <property type="entry name" value="GroES-like_sf"/>
</dbReference>
<accession>A0A9W9VM18</accession>
<evidence type="ECO:0000256" key="4">
    <source>
        <dbReference type="ARBA" id="ARBA00070796"/>
    </source>
</evidence>
<dbReference type="RefSeq" id="XP_056585381.1">
    <property type="nucleotide sequence ID" value="XM_056721246.1"/>
</dbReference>
<keyword evidence="1" id="KW-0521">NADP</keyword>
<dbReference type="Pfam" id="PF08240">
    <property type="entry name" value="ADH_N"/>
    <property type="match status" value="1"/>
</dbReference>
<gene>
    <name evidence="6" type="ORF">N7517_003516</name>
</gene>
<evidence type="ECO:0000259" key="5">
    <source>
        <dbReference type="SMART" id="SM00829"/>
    </source>
</evidence>
<dbReference type="SMART" id="SM00829">
    <property type="entry name" value="PKS_ER"/>
    <property type="match status" value="1"/>
</dbReference>
<dbReference type="GO" id="GO:0003960">
    <property type="term" value="F:quinone reductase (NADPH) activity"/>
    <property type="evidence" value="ECO:0007669"/>
    <property type="project" value="InterPro"/>
</dbReference>
<dbReference type="GO" id="GO:0008270">
    <property type="term" value="F:zinc ion binding"/>
    <property type="evidence" value="ECO:0007669"/>
    <property type="project" value="InterPro"/>
</dbReference>
<keyword evidence="7" id="KW-1185">Reference proteome</keyword>
<reference evidence="6" key="2">
    <citation type="journal article" date="2023" name="IMA Fungus">
        <title>Comparative genomic study of the Penicillium genus elucidates a diverse pangenome and 15 lateral gene transfer events.</title>
        <authorList>
            <person name="Petersen C."/>
            <person name="Sorensen T."/>
            <person name="Nielsen M.R."/>
            <person name="Sondergaard T.E."/>
            <person name="Sorensen J.L."/>
            <person name="Fitzpatrick D.A."/>
            <person name="Frisvad J.C."/>
            <person name="Nielsen K.L."/>
        </authorList>
    </citation>
    <scope>NUCLEOTIDE SEQUENCE</scope>
    <source>
        <strain evidence="6">IBT 3081</strain>
    </source>
</reference>
<dbReference type="Proteomes" id="UP001147752">
    <property type="component" value="Unassembled WGS sequence"/>
</dbReference>
<protein>
    <recommendedName>
        <fullName evidence="4">Probable quinone oxidoreductase</fullName>
    </recommendedName>
    <alternativeName>
        <fullName evidence="3">NADPH:quinone reductase</fullName>
    </alternativeName>
</protein>
<organism evidence="6 7">
    <name type="scientific">Penicillium concentricum</name>
    <dbReference type="NCBI Taxonomy" id="293559"/>
    <lineage>
        <taxon>Eukaryota</taxon>
        <taxon>Fungi</taxon>
        <taxon>Dikarya</taxon>
        <taxon>Ascomycota</taxon>
        <taxon>Pezizomycotina</taxon>
        <taxon>Eurotiomycetes</taxon>
        <taxon>Eurotiomycetidae</taxon>
        <taxon>Eurotiales</taxon>
        <taxon>Aspergillaceae</taxon>
        <taxon>Penicillium</taxon>
    </lineage>
</organism>
<dbReference type="InterPro" id="IPR013154">
    <property type="entry name" value="ADH-like_N"/>
</dbReference>
<evidence type="ECO:0000256" key="2">
    <source>
        <dbReference type="ARBA" id="ARBA00023002"/>
    </source>
</evidence>
<dbReference type="CDD" id="cd05286">
    <property type="entry name" value="QOR2"/>
    <property type="match status" value="1"/>
</dbReference>
<dbReference type="AlphaFoldDB" id="A0A9W9VM18"/>
<proteinExistence type="predicted"/>
<comment type="caution">
    <text evidence="6">The sequence shown here is derived from an EMBL/GenBank/DDBJ whole genome shotgun (WGS) entry which is preliminary data.</text>
</comment>
<dbReference type="SUPFAM" id="SSF51735">
    <property type="entry name" value="NAD(P)-binding Rossmann-fold domains"/>
    <property type="match status" value="1"/>
</dbReference>
<evidence type="ECO:0000313" key="7">
    <source>
        <dbReference type="Proteomes" id="UP001147752"/>
    </source>
</evidence>
<dbReference type="GO" id="GO:0035925">
    <property type="term" value="F:mRNA 3'-UTR AU-rich region binding"/>
    <property type="evidence" value="ECO:0007669"/>
    <property type="project" value="TreeGrafter"/>
</dbReference>
<feature type="non-terminal residue" evidence="6">
    <location>
        <position position="335"/>
    </location>
</feature>
<dbReference type="GO" id="GO:0070402">
    <property type="term" value="F:NADPH binding"/>
    <property type="evidence" value="ECO:0007669"/>
    <property type="project" value="TreeGrafter"/>
</dbReference>